<dbReference type="Gene3D" id="3.40.630.10">
    <property type="entry name" value="Zn peptidases"/>
    <property type="match status" value="1"/>
</dbReference>
<evidence type="ECO:0000313" key="4">
    <source>
        <dbReference type="EMBL" id="BAT59470.1"/>
    </source>
</evidence>
<feature type="binding site" evidence="3">
    <location>
        <position position="381"/>
    </location>
    <ligand>
        <name>Zn(2+)</name>
        <dbReference type="ChEBI" id="CHEBI:29105"/>
        <label>2</label>
    </ligand>
</feature>
<keyword evidence="3" id="KW-0862">Zinc</keyword>
<sequence length="410" mass="44079">MESIKVNRHRLRETFDQISAIGATKRGGVHRLALSDADWEARDLLKTWCDESGYTLRVDRMGSMFARRAGTDAGLAPVVIGSHLDSQPMAGRFDGPAGVLTALEVLRTLDDHDVATRHPIDLVNWTNEEGARFSPPLMASGVYAGIKELDFALGCTDVSGVSVSTELKRIGYAGAEPVGGPVAAYIELHIEQGTVLQDAGATIGAVSGVVGIRDTMVEIVGEDTHAGPLPMERRRDALVAAAEMILAARKIGLAHKPDARVTIGRLSVPSNSHSVVPGRVEMTLDIRHPEQAAIDLLQVELEANFRLIAGRSDVEVTFRPLWNYKAVAFDEALRSAIADASQTLGYKQLSLPSRAGHDAWNMARIAPSAMIFIPCRDGISHNEAEFASDEDIAAGADVLLAATRFADAKY</sequence>
<dbReference type="InterPro" id="IPR036264">
    <property type="entry name" value="Bact_exopeptidase_dim_dom"/>
</dbReference>
<comment type="similarity">
    <text evidence="1">Belongs to the peptidase M20 family.</text>
</comment>
<feature type="binding site" evidence="3">
    <location>
        <position position="94"/>
    </location>
    <ligand>
        <name>Zn(2+)</name>
        <dbReference type="ChEBI" id="CHEBI:29105"/>
        <label>2</label>
    </ligand>
</feature>
<dbReference type="GO" id="GO:0050538">
    <property type="term" value="F:N-carbamoyl-L-amino-acid hydrolase activity"/>
    <property type="evidence" value="ECO:0007669"/>
    <property type="project" value="UniProtKB-EC"/>
</dbReference>
<dbReference type="Gene3D" id="3.30.70.360">
    <property type="match status" value="1"/>
</dbReference>
<dbReference type="KEGG" id="vgo:GJW-30_1_02003"/>
<evidence type="ECO:0000256" key="3">
    <source>
        <dbReference type="PIRSR" id="PIRSR001235-1"/>
    </source>
</evidence>
<dbReference type="RefSeq" id="WP_096358764.1">
    <property type="nucleotide sequence ID" value="NZ_AP014946.1"/>
</dbReference>
<dbReference type="PANTHER" id="PTHR32494:SF5">
    <property type="entry name" value="ALLANTOATE AMIDOHYDROLASE"/>
    <property type="match status" value="1"/>
</dbReference>
<keyword evidence="3" id="KW-0479">Metal-binding</keyword>
<proteinExistence type="inferred from homology"/>
<feature type="binding site" evidence="3">
    <location>
        <position position="189"/>
    </location>
    <ligand>
        <name>Zn(2+)</name>
        <dbReference type="ChEBI" id="CHEBI:29105"/>
        <label>1</label>
    </ligand>
</feature>
<organism evidence="4 5">
    <name type="scientific">Variibacter gotjawalensis</name>
    <dbReference type="NCBI Taxonomy" id="1333996"/>
    <lineage>
        <taxon>Bacteria</taxon>
        <taxon>Pseudomonadati</taxon>
        <taxon>Pseudomonadota</taxon>
        <taxon>Alphaproteobacteria</taxon>
        <taxon>Hyphomicrobiales</taxon>
        <taxon>Nitrobacteraceae</taxon>
        <taxon>Variibacter</taxon>
    </lineage>
</organism>
<dbReference type="InterPro" id="IPR002933">
    <property type="entry name" value="Peptidase_M20"/>
</dbReference>
<dbReference type="InterPro" id="IPR010158">
    <property type="entry name" value="Amidase_Cbmase"/>
</dbReference>
<dbReference type="PANTHER" id="PTHR32494">
    <property type="entry name" value="ALLANTOATE DEIMINASE-RELATED"/>
    <property type="match status" value="1"/>
</dbReference>
<dbReference type="GO" id="GO:0016813">
    <property type="term" value="F:hydrolase activity, acting on carbon-nitrogen (but not peptide) bonds, in linear amidines"/>
    <property type="evidence" value="ECO:0007669"/>
    <property type="project" value="InterPro"/>
</dbReference>
<dbReference type="AlphaFoldDB" id="A0A0S3PUH0"/>
<dbReference type="GO" id="GO:0046872">
    <property type="term" value="F:metal ion binding"/>
    <property type="evidence" value="ECO:0007669"/>
    <property type="project" value="UniProtKB-KW"/>
</dbReference>
<dbReference type="Pfam" id="PF01546">
    <property type="entry name" value="Peptidase_M20"/>
    <property type="match status" value="1"/>
</dbReference>
<dbReference type="NCBIfam" id="NF006769">
    <property type="entry name" value="PRK09290.1-3"/>
    <property type="match status" value="1"/>
</dbReference>
<protein>
    <submittedName>
        <fullName evidence="4">N-carbamoyl-L-amino acid hydrolase</fullName>
        <ecNumber evidence="4">3.5.1.87</ecNumber>
    </submittedName>
</protein>
<reference evidence="4 5" key="1">
    <citation type="submission" date="2015-08" db="EMBL/GenBank/DDBJ databases">
        <title>Investigation of the bacterial diversity of lava forest soil.</title>
        <authorList>
            <person name="Lee J.S."/>
        </authorList>
    </citation>
    <scope>NUCLEOTIDE SEQUENCE [LARGE SCALE GENOMIC DNA]</scope>
    <source>
        <strain evidence="4 5">GJW-30</strain>
    </source>
</reference>
<dbReference type="SUPFAM" id="SSF53187">
    <property type="entry name" value="Zn-dependent exopeptidases"/>
    <property type="match status" value="1"/>
</dbReference>
<dbReference type="EMBL" id="AP014946">
    <property type="protein sequence ID" value="BAT59470.1"/>
    <property type="molecule type" value="Genomic_DNA"/>
</dbReference>
<comment type="cofactor">
    <cofactor evidence="3">
        <name>Zn(2+)</name>
        <dbReference type="ChEBI" id="CHEBI:29105"/>
    </cofactor>
    <text evidence="3">Binds 2 Zn(2+) ions per subunit.</text>
</comment>
<dbReference type="SUPFAM" id="SSF55031">
    <property type="entry name" value="Bacterial exopeptidase dimerisation domain"/>
    <property type="match status" value="1"/>
</dbReference>
<dbReference type="PIRSF" id="PIRSF001235">
    <property type="entry name" value="Amidase_carbamoylase"/>
    <property type="match status" value="1"/>
</dbReference>
<evidence type="ECO:0000256" key="1">
    <source>
        <dbReference type="ARBA" id="ARBA00006153"/>
    </source>
</evidence>
<feature type="binding site" evidence="3">
    <location>
        <position position="83"/>
    </location>
    <ligand>
        <name>Zn(2+)</name>
        <dbReference type="ChEBI" id="CHEBI:29105"/>
        <label>1</label>
    </ligand>
</feature>
<dbReference type="CDD" id="cd03884">
    <property type="entry name" value="M20_bAS"/>
    <property type="match status" value="1"/>
</dbReference>
<keyword evidence="5" id="KW-1185">Reference proteome</keyword>
<dbReference type="Proteomes" id="UP000236884">
    <property type="component" value="Chromosome"/>
</dbReference>
<name>A0A0S3PUH0_9BRAD</name>
<feature type="binding site" evidence="3">
    <location>
        <position position="94"/>
    </location>
    <ligand>
        <name>Zn(2+)</name>
        <dbReference type="ChEBI" id="CHEBI:29105"/>
        <label>1</label>
    </ligand>
</feature>
<accession>A0A0S3PUH0</accession>
<gene>
    <name evidence="4" type="primary">amaB_2</name>
    <name evidence="4" type="ORF">GJW-30_1_02003</name>
</gene>
<feature type="binding site" evidence="3">
    <location>
        <position position="129"/>
    </location>
    <ligand>
        <name>Zn(2+)</name>
        <dbReference type="ChEBI" id="CHEBI:29105"/>
        <label>2</label>
    </ligand>
</feature>
<keyword evidence="2 4" id="KW-0378">Hydrolase</keyword>
<dbReference type="OrthoDB" id="9808195at2"/>
<dbReference type="NCBIfam" id="TIGR01879">
    <property type="entry name" value="hydantase"/>
    <property type="match status" value="1"/>
</dbReference>
<evidence type="ECO:0000256" key="2">
    <source>
        <dbReference type="ARBA" id="ARBA00022801"/>
    </source>
</evidence>
<dbReference type="EC" id="3.5.1.87" evidence="4"/>
<dbReference type="NCBIfam" id="NF006771">
    <property type="entry name" value="PRK09290.1-5"/>
    <property type="match status" value="1"/>
</dbReference>
<evidence type="ECO:0000313" key="5">
    <source>
        <dbReference type="Proteomes" id="UP000236884"/>
    </source>
</evidence>